<organism evidence="8 9">
    <name type="scientific">Candida albicans P78048</name>
    <dbReference type="NCBI Taxonomy" id="1094989"/>
    <lineage>
        <taxon>Eukaryota</taxon>
        <taxon>Fungi</taxon>
        <taxon>Dikarya</taxon>
        <taxon>Ascomycota</taxon>
        <taxon>Saccharomycotina</taxon>
        <taxon>Pichiomycetes</taxon>
        <taxon>Debaryomycetaceae</taxon>
        <taxon>Candida/Lodderomyces clade</taxon>
        <taxon>Candida</taxon>
    </lineage>
</organism>
<sequence length="86" mass="9394">MQLFQNIFVSIALLTQIVFAIEITENKVDRGTVTLNLSDITIYPGASWSIIDNAYTSFVGKLDVRDGAGLYISSTSHLLALQVSLT</sequence>
<evidence type="ECO:0000313" key="9">
    <source>
        <dbReference type="Proteomes" id="UP000030161"/>
    </source>
</evidence>
<evidence type="ECO:0000259" key="7">
    <source>
        <dbReference type="Pfam" id="PF11765"/>
    </source>
</evidence>
<keyword evidence="5" id="KW-0325">Glycoprotein</keyword>
<evidence type="ECO:0000256" key="2">
    <source>
        <dbReference type="ARBA" id="ARBA00022512"/>
    </source>
</evidence>
<reference evidence="8 9" key="1">
    <citation type="submission" date="2013-12" db="EMBL/GenBank/DDBJ databases">
        <title>The Genome Sequence of Candida albicans P78048.</title>
        <authorList>
            <consortium name="The Broad Institute Genome Sequencing Platform"/>
            <consortium name="The Broad Institute Genome Sequencing Center for Infectious Disease"/>
            <person name="Cuomo C."/>
            <person name="Bennett R."/>
            <person name="Hirakawa M."/>
            <person name="Noverr M."/>
            <person name="Mitchell A."/>
            <person name="Young S.K."/>
            <person name="Zeng Q."/>
            <person name="Gargeya S."/>
            <person name="Fitzgerald M."/>
            <person name="Abouelleil A."/>
            <person name="Alvarado L."/>
            <person name="Berlin A.M."/>
            <person name="Chapman S.B."/>
            <person name="Dewar J."/>
            <person name="Goldberg J."/>
            <person name="Griggs A."/>
            <person name="Gujja S."/>
            <person name="Hansen M."/>
            <person name="Howarth C."/>
            <person name="Imamovic A."/>
            <person name="Larimer J."/>
            <person name="McCowan C."/>
            <person name="Murphy C."/>
            <person name="Pearson M."/>
            <person name="Priest M."/>
            <person name="Roberts A."/>
            <person name="Saif S."/>
            <person name="Shea T."/>
            <person name="Sykes S."/>
            <person name="Wortman J."/>
            <person name="Nusbaum C."/>
            <person name="Birren B."/>
        </authorList>
    </citation>
    <scope>NUCLEOTIDE SEQUENCE [LARGE SCALE GENOMIC DNA]</scope>
    <source>
        <strain evidence="8 9">P78048</strain>
    </source>
</reference>
<evidence type="ECO:0000256" key="4">
    <source>
        <dbReference type="ARBA" id="ARBA00022729"/>
    </source>
</evidence>
<protein>
    <recommendedName>
        <fullName evidence="7">Hyphally-regulated cell wall protein N-terminal domain-containing protein</fullName>
    </recommendedName>
</protein>
<evidence type="ECO:0000256" key="3">
    <source>
        <dbReference type="ARBA" id="ARBA00022525"/>
    </source>
</evidence>
<dbReference type="EMBL" id="AJIX01000048">
    <property type="protein sequence ID" value="KGR03355.1"/>
    <property type="molecule type" value="Genomic_DNA"/>
</dbReference>
<comment type="caution">
    <text evidence="8">The sequence shown here is derived from an EMBL/GenBank/DDBJ whole genome shotgun (WGS) entry which is preliminary data.</text>
</comment>
<dbReference type="InterPro" id="IPR021031">
    <property type="entry name" value="Hyphal-reg_cell_wall_N"/>
</dbReference>
<evidence type="ECO:0000256" key="1">
    <source>
        <dbReference type="ARBA" id="ARBA00004191"/>
    </source>
</evidence>
<accession>A0AB34PJG9</accession>
<keyword evidence="3" id="KW-0964">Secreted</keyword>
<keyword evidence="2" id="KW-0134">Cell wall</keyword>
<evidence type="ECO:0000313" key="8">
    <source>
        <dbReference type="EMBL" id="KGR03355.1"/>
    </source>
</evidence>
<feature type="chain" id="PRO_5044238110" description="Hyphally-regulated cell wall protein N-terminal domain-containing protein" evidence="6">
    <location>
        <begin position="21"/>
        <end position="86"/>
    </location>
</feature>
<evidence type="ECO:0000256" key="5">
    <source>
        <dbReference type="ARBA" id="ARBA00023180"/>
    </source>
</evidence>
<feature type="domain" description="Hyphally-regulated cell wall protein N-terminal" evidence="7">
    <location>
        <begin position="12"/>
        <end position="85"/>
    </location>
</feature>
<dbReference type="AlphaFoldDB" id="A0AB34PJG9"/>
<feature type="non-terminal residue" evidence="8">
    <location>
        <position position="86"/>
    </location>
</feature>
<name>A0AB34PJG9_CANAX</name>
<dbReference type="GO" id="GO:0009277">
    <property type="term" value="C:fungal-type cell wall"/>
    <property type="evidence" value="ECO:0007669"/>
    <property type="project" value="UniProtKB-ARBA"/>
</dbReference>
<feature type="signal peptide" evidence="6">
    <location>
        <begin position="1"/>
        <end position="20"/>
    </location>
</feature>
<comment type="subcellular location">
    <subcellularLocation>
        <location evidence="1">Secreted</location>
        <location evidence="1">Cell wall</location>
    </subcellularLocation>
</comment>
<dbReference type="Proteomes" id="UP000030161">
    <property type="component" value="Unassembled WGS sequence"/>
</dbReference>
<proteinExistence type="predicted"/>
<keyword evidence="4 6" id="KW-0732">Signal</keyword>
<dbReference type="Pfam" id="PF11765">
    <property type="entry name" value="Hyphal_reg_CWP"/>
    <property type="match status" value="1"/>
</dbReference>
<gene>
    <name evidence="8" type="ORF">MG3_05763</name>
</gene>
<evidence type="ECO:0000256" key="6">
    <source>
        <dbReference type="SAM" id="SignalP"/>
    </source>
</evidence>